<name>A0AAD1UBK1_EUPCR</name>
<evidence type="ECO:0000313" key="3">
    <source>
        <dbReference type="Proteomes" id="UP001295684"/>
    </source>
</evidence>
<accession>A0AAD1UBK1</accession>
<keyword evidence="1" id="KW-0472">Membrane</keyword>
<feature type="transmembrane region" description="Helical" evidence="1">
    <location>
        <begin position="12"/>
        <end position="33"/>
    </location>
</feature>
<dbReference type="SUPFAM" id="SSF48264">
    <property type="entry name" value="Cytochrome P450"/>
    <property type="match status" value="1"/>
</dbReference>
<dbReference type="GO" id="GO:0020037">
    <property type="term" value="F:heme binding"/>
    <property type="evidence" value="ECO:0007669"/>
    <property type="project" value="InterPro"/>
</dbReference>
<sequence>MALEMLTNFVWLVVKYLLLFLLAMAIYFGYKLFYVPLTFRRKFAKYKNVYVTEKFNPIVGDLKPSLDDINNGRAYYDNLKKLQSKMGGADMKVYIQGFQPIITFVSNKAVKEVVGLIPSVIDRADIRNNYSLKFGGLKFADGSFINCASTPDIVERRKSLFKLLGISTSSQHIPVILKMAAQTLSKIQEEKEVKILEHTDYMTNKVFMAILFGKDLDNFLTEKHDYEAPDGTIEKYSLVEYFGQVMKSYHVEGAHPAMFFLPFLNKWNIINPWKRNSNNMRRLKSICLEKSYVVLKIRTQFGTRYLNWRSLAKKISLMTCYCSSWVEETQFLITLYQCYTSCRSILQHSLN</sequence>
<gene>
    <name evidence="2" type="ORF">ECRASSUSDP1_LOCUS7057</name>
</gene>
<protein>
    <recommendedName>
        <fullName evidence="4">Cytochrome P450</fullName>
    </recommendedName>
</protein>
<comment type="caution">
    <text evidence="2">The sequence shown here is derived from an EMBL/GenBank/DDBJ whole genome shotgun (WGS) entry which is preliminary data.</text>
</comment>
<dbReference type="GO" id="GO:0004497">
    <property type="term" value="F:monooxygenase activity"/>
    <property type="evidence" value="ECO:0007669"/>
    <property type="project" value="InterPro"/>
</dbReference>
<evidence type="ECO:0008006" key="4">
    <source>
        <dbReference type="Google" id="ProtNLM"/>
    </source>
</evidence>
<dbReference type="InterPro" id="IPR036396">
    <property type="entry name" value="Cyt_P450_sf"/>
</dbReference>
<dbReference type="Gene3D" id="1.10.630.10">
    <property type="entry name" value="Cytochrome P450"/>
    <property type="match status" value="1"/>
</dbReference>
<dbReference type="AlphaFoldDB" id="A0AAD1UBK1"/>
<evidence type="ECO:0000313" key="2">
    <source>
        <dbReference type="EMBL" id="CAI2365767.1"/>
    </source>
</evidence>
<dbReference type="GO" id="GO:0005506">
    <property type="term" value="F:iron ion binding"/>
    <property type="evidence" value="ECO:0007669"/>
    <property type="project" value="InterPro"/>
</dbReference>
<proteinExistence type="predicted"/>
<dbReference type="GO" id="GO:0016705">
    <property type="term" value="F:oxidoreductase activity, acting on paired donors, with incorporation or reduction of molecular oxygen"/>
    <property type="evidence" value="ECO:0007669"/>
    <property type="project" value="InterPro"/>
</dbReference>
<organism evidence="2 3">
    <name type="scientific">Euplotes crassus</name>
    <dbReference type="NCBI Taxonomy" id="5936"/>
    <lineage>
        <taxon>Eukaryota</taxon>
        <taxon>Sar</taxon>
        <taxon>Alveolata</taxon>
        <taxon>Ciliophora</taxon>
        <taxon>Intramacronucleata</taxon>
        <taxon>Spirotrichea</taxon>
        <taxon>Hypotrichia</taxon>
        <taxon>Euplotida</taxon>
        <taxon>Euplotidae</taxon>
        <taxon>Moneuplotes</taxon>
    </lineage>
</organism>
<dbReference type="Proteomes" id="UP001295684">
    <property type="component" value="Unassembled WGS sequence"/>
</dbReference>
<keyword evidence="1" id="KW-1133">Transmembrane helix</keyword>
<keyword evidence="1" id="KW-0812">Transmembrane</keyword>
<dbReference type="EMBL" id="CAMPGE010006863">
    <property type="protein sequence ID" value="CAI2365767.1"/>
    <property type="molecule type" value="Genomic_DNA"/>
</dbReference>
<evidence type="ECO:0000256" key="1">
    <source>
        <dbReference type="SAM" id="Phobius"/>
    </source>
</evidence>
<keyword evidence="3" id="KW-1185">Reference proteome</keyword>
<reference evidence="2" key="1">
    <citation type="submission" date="2023-07" db="EMBL/GenBank/DDBJ databases">
        <authorList>
            <consortium name="AG Swart"/>
            <person name="Singh M."/>
            <person name="Singh A."/>
            <person name="Seah K."/>
            <person name="Emmerich C."/>
        </authorList>
    </citation>
    <scope>NUCLEOTIDE SEQUENCE</scope>
    <source>
        <strain evidence="2">DP1</strain>
    </source>
</reference>